<dbReference type="InterPro" id="IPR014731">
    <property type="entry name" value="ETF_asu_C"/>
</dbReference>
<feature type="domain" description="Electron transfer flavoprotein alpha/beta-subunit N-terminal" evidence="3">
    <location>
        <begin position="161"/>
        <end position="413"/>
    </location>
</feature>
<dbReference type="PANTHER" id="PTHR43153:SF1">
    <property type="entry name" value="ELECTRON TRANSFER FLAVOPROTEIN SUBUNIT ALPHA, MITOCHONDRIAL"/>
    <property type="match status" value="1"/>
</dbReference>
<dbReference type="InterPro" id="IPR029035">
    <property type="entry name" value="DHS-like_NAD/FAD-binding_dom"/>
</dbReference>
<dbReference type="EMBL" id="WUUS01000010">
    <property type="protein sequence ID" value="MXR42654.1"/>
    <property type="molecule type" value="Genomic_DNA"/>
</dbReference>
<organism evidence="4 5">
    <name type="scientific">Halobaculum saliterrae</name>
    <dbReference type="NCBI Taxonomy" id="2073113"/>
    <lineage>
        <taxon>Archaea</taxon>
        <taxon>Methanobacteriati</taxon>
        <taxon>Methanobacteriota</taxon>
        <taxon>Stenosarchaea group</taxon>
        <taxon>Halobacteria</taxon>
        <taxon>Halobacteriales</taxon>
        <taxon>Haloferacaceae</taxon>
        <taxon>Halobaculum</taxon>
    </lineage>
</organism>
<evidence type="ECO:0000259" key="3">
    <source>
        <dbReference type="SMART" id="SM00893"/>
    </source>
</evidence>
<keyword evidence="5" id="KW-1185">Reference proteome</keyword>
<dbReference type="RefSeq" id="WP_159669334.1">
    <property type="nucleotide sequence ID" value="NZ_WUUS01000010.1"/>
</dbReference>
<dbReference type="PANTHER" id="PTHR43153">
    <property type="entry name" value="ELECTRON TRANSFER FLAVOPROTEIN ALPHA"/>
    <property type="match status" value="1"/>
</dbReference>
<dbReference type="GO" id="GO:0009055">
    <property type="term" value="F:electron transfer activity"/>
    <property type="evidence" value="ECO:0007669"/>
    <property type="project" value="InterPro"/>
</dbReference>
<feature type="region of interest" description="Disordered" evidence="2">
    <location>
        <begin position="110"/>
        <end position="148"/>
    </location>
</feature>
<dbReference type="OrthoDB" id="307696at2157"/>
<evidence type="ECO:0000256" key="1">
    <source>
        <dbReference type="ARBA" id="ARBA00005817"/>
    </source>
</evidence>
<dbReference type="GO" id="GO:0050660">
    <property type="term" value="F:flavin adenine dinucleotide binding"/>
    <property type="evidence" value="ECO:0007669"/>
    <property type="project" value="InterPro"/>
</dbReference>
<comment type="caution">
    <text evidence="4">The sequence shown here is derived from an EMBL/GenBank/DDBJ whole genome shotgun (WGS) entry which is preliminary data.</text>
</comment>
<dbReference type="Gene3D" id="3.40.50.1220">
    <property type="entry name" value="TPP-binding domain"/>
    <property type="match status" value="1"/>
</dbReference>
<dbReference type="GO" id="GO:0033539">
    <property type="term" value="P:fatty acid beta-oxidation using acyl-CoA dehydrogenase"/>
    <property type="evidence" value="ECO:0007669"/>
    <property type="project" value="TreeGrafter"/>
</dbReference>
<feature type="region of interest" description="Disordered" evidence="2">
    <location>
        <begin position="566"/>
        <end position="587"/>
    </location>
</feature>
<dbReference type="Pfam" id="PF01012">
    <property type="entry name" value="ETF"/>
    <property type="match status" value="1"/>
</dbReference>
<accession>A0A6B0SUU6</accession>
<dbReference type="Proteomes" id="UP000437065">
    <property type="component" value="Unassembled WGS sequence"/>
</dbReference>
<feature type="compositionally biased region" description="Basic and acidic residues" evidence="2">
    <location>
        <begin position="128"/>
        <end position="145"/>
    </location>
</feature>
<proteinExistence type="inferred from homology"/>
<dbReference type="InterPro" id="IPR014730">
    <property type="entry name" value="ETF_a/b_N"/>
</dbReference>
<dbReference type="AlphaFoldDB" id="A0A6B0SUU6"/>
<dbReference type="InterPro" id="IPR014729">
    <property type="entry name" value="Rossmann-like_a/b/a_fold"/>
</dbReference>
<evidence type="ECO:0000313" key="5">
    <source>
        <dbReference type="Proteomes" id="UP000437065"/>
    </source>
</evidence>
<comment type="similarity">
    <text evidence="1">Belongs to the ETF alpha-subunit/FixB family.</text>
</comment>
<dbReference type="InterPro" id="IPR001308">
    <property type="entry name" value="ETF_a/FixB"/>
</dbReference>
<dbReference type="Gene3D" id="3.40.50.620">
    <property type="entry name" value="HUPs"/>
    <property type="match status" value="1"/>
</dbReference>
<gene>
    <name evidence="4" type="ORF">GRX01_15075</name>
</gene>
<dbReference type="SMART" id="SM00893">
    <property type="entry name" value="ETF"/>
    <property type="match status" value="1"/>
</dbReference>
<dbReference type="SUPFAM" id="SSF52467">
    <property type="entry name" value="DHS-like NAD/FAD-binding domain"/>
    <property type="match status" value="1"/>
</dbReference>
<dbReference type="Pfam" id="PF00766">
    <property type="entry name" value="ETF_alpha"/>
    <property type="match status" value="1"/>
</dbReference>
<reference evidence="4 5" key="1">
    <citation type="submission" date="2019-12" db="EMBL/GenBank/DDBJ databases">
        <title>Isolation and characterization of three novel carbon monoxide-oxidizing members of Halobacteria from salione crusts and soils.</title>
        <authorList>
            <person name="Myers M.R."/>
            <person name="King G.M."/>
        </authorList>
    </citation>
    <scope>NUCLEOTIDE SEQUENCE [LARGE SCALE GENOMIC DNA]</scope>
    <source>
        <strain evidence="4 5">WSA2</strain>
    </source>
</reference>
<sequence>MPEIDPAEHDVSELGPKVQSIEDPEELEALLSAERDGENRDAVITVIESRLDRIADDEGGGDGDIDLDAMSVAEIGNALQDVEDPERLRDLLDRETNGEDRDPVVRLVERRLNSVEGGDEGDTGGAVTDREPPEERHPELDHPTADKQYVTALDDGTYRDMWVYCETQAGDLLDVSRELLGKARELMDGYNEEYVDGNAGEDGGGEANERVVAMLVGDDVADHADECIALGADVVVVHEDDRLARFRHEPYAEVVADMARWGADPPARDEDRAPTPPSDADWRDYDEPRYLLFPATNNGRDLSAQVQAELDSGLASDCSGLSIEDAGISNPVKTGDPGSTRTFERVLHMKRPDFSGFEYSTILCLDNPDREFHPQGASVIPGSFEAPEPDPGREGLVVDHETDLDDDWFRVEVTEFDRLSGGVDLSGHDVVVAVGRGIGADPTGGMELALELADAFEDAAVGVSRGIVTGSYSFDAHVESYTAEERQIGETGQEVTPDVYVAAGISGAVQHKVGCDEADTIVAVNTDPDARIRDWCDYFVEGDLFEVLPRLTDAVEAGGLDAEAIADGGGGVTPGADPATDGGGANE</sequence>
<evidence type="ECO:0000313" key="4">
    <source>
        <dbReference type="EMBL" id="MXR42654.1"/>
    </source>
</evidence>
<dbReference type="SUPFAM" id="SSF52402">
    <property type="entry name" value="Adenine nucleotide alpha hydrolases-like"/>
    <property type="match status" value="1"/>
</dbReference>
<feature type="region of interest" description="Disordered" evidence="2">
    <location>
        <begin position="263"/>
        <end position="284"/>
    </location>
</feature>
<name>A0A6B0SUU6_9EURY</name>
<evidence type="ECO:0000256" key="2">
    <source>
        <dbReference type="SAM" id="MobiDB-lite"/>
    </source>
</evidence>
<feature type="compositionally biased region" description="Basic and acidic residues" evidence="2">
    <location>
        <begin position="1"/>
        <end position="12"/>
    </location>
</feature>
<protein>
    <submittedName>
        <fullName evidence="4">Electron transfer flavoprotein subunit alpha/FixB family protein</fullName>
    </submittedName>
</protein>
<feature type="region of interest" description="Disordered" evidence="2">
    <location>
        <begin position="1"/>
        <end position="23"/>
    </location>
</feature>